<evidence type="ECO:0000313" key="2">
    <source>
        <dbReference type="Proteomes" id="UP000789375"/>
    </source>
</evidence>
<protein>
    <submittedName>
        <fullName evidence="1">1939_t:CDS:1</fullName>
    </submittedName>
</protein>
<organism evidence="1 2">
    <name type="scientific">Funneliformis mosseae</name>
    <name type="common">Endomycorrhizal fungus</name>
    <name type="synonym">Glomus mosseae</name>
    <dbReference type="NCBI Taxonomy" id="27381"/>
    <lineage>
        <taxon>Eukaryota</taxon>
        <taxon>Fungi</taxon>
        <taxon>Fungi incertae sedis</taxon>
        <taxon>Mucoromycota</taxon>
        <taxon>Glomeromycotina</taxon>
        <taxon>Glomeromycetes</taxon>
        <taxon>Glomerales</taxon>
        <taxon>Glomeraceae</taxon>
        <taxon>Funneliformis</taxon>
    </lineage>
</organism>
<accession>A0A9N9H0F5</accession>
<dbReference type="EMBL" id="CAJVPP010003907">
    <property type="protein sequence ID" value="CAG8639793.1"/>
    <property type="molecule type" value="Genomic_DNA"/>
</dbReference>
<dbReference type="Proteomes" id="UP000789375">
    <property type="component" value="Unassembled WGS sequence"/>
</dbReference>
<name>A0A9N9H0F5_FUNMO</name>
<proteinExistence type="predicted"/>
<dbReference type="AlphaFoldDB" id="A0A9N9H0F5"/>
<evidence type="ECO:0000313" key="1">
    <source>
        <dbReference type="EMBL" id="CAG8639793.1"/>
    </source>
</evidence>
<keyword evidence="2" id="KW-1185">Reference proteome</keyword>
<gene>
    <name evidence="1" type="ORF">FMOSSE_LOCUS10927</name>
</gene>
<comment type="caution">
    <text evidence="1">The sequence shown here is derived from an EMBL/GenBank/DDBJ whole genome shotgun (WGS) entry which is preliminary data.</text>
</comment>
<sequence length="68" mass="7945">MYYFIFIHKTADNYADRPKLCSIAKSEWIAVRSTGAQEKHDDGIAYSEENVFVEELCRKTDRKAISQR</sequence>
<reference evidence="1" key="1">
    <citation type="submission" date="2021-06" db="EMBL/GenBank/DDBJ databases">
        <authorList>
            <person name="Kallberg Y."/>
            <person name="Tangrot J."/>
            <person name="Rosling A."/>
        </authorList>
    </citation>
    <scope>NUCLEOTIDE SEQUENCE</scope>
    <source>
        <strain evidence="1">87-6 pot B 2015</strain>
    </source>
</reference>